<dbReference type="STRING" id="880072.Desac_1815"/>
<protein>
    <submittedName>
        <fullName evidence="2">GPW/gp25 family protein</fullName>
    </submittedName>
</protein>
<reference evidence="2 3" key="1">
    <citation type="journal article" date="2011" name="Stand. Genomic Sci.">
        <title>Complete genome sequence of the acetate-degrading sulfate reducer Desulfobacca acetoxidans type strain (ASRB2).</title>
        <authorList>
            <person name="Goker M."/>
            <person name="Teshima H."/>
            <person name="Lapidus A."/>
            <person name="Nolan M."/>
            <person name="Lucas S."/>
            <person name="Hammon N."/>
            <person name="Deshpande S."/>
            <person name="Cheng J.F."/>
            <person name="Tapia R."/>
            <person name="Han C."/>
            <person name="Goodwin L."/>
            <person name="Pitluck S."/>
            <person name="Huntemann M."/>
            <person name="Liolios K."/>
            <person name="Ivanova N."/>
            <person name="Pagani I."/>
            <person name="Mavromatis K."/>
            <person name="Ovchinikova G."/>
            <person name="Pati A."/>
            <person name="Chen A."/>
            <person name="Palaniappan K."/>
            <person name="Land M."/>
            <person name="Hauser L."/>
            <person name="Brambilla E.M."/>
            <person name="Rohde M."/>
            <person name="Spring S."/>
            <person name="Detter J.C."/>
            <person name="Woyke T."/>
            <person name="Bristow J."/>
            <person name="Eisen J.A."/>
            <person name="Markowitz V."/>
            <person name="Hugenholtz P."/>
            <person name="Kyrpides N.C."/>
            <person name="Klenk H.P."/>
        </authorList>
    </citation>
    <scope>NUCLEOTIDE SEQUENCE [LARGE SCALE GENOMIC DNA]</scope>
    <source>
        <strain evidence="3">ATCC 700848 / DSM 11109 / ASRB2</strain>
    </source>
</reference>
<dbReference type="HOGENOM" id="CLU_133204_0_2_7"/>
<name>F2NI29_DESAR</name>
<sequence length="126" mass="14113">MPAQPIYSIRYPVGVDTALGRIAVETNYAKHVEQMILQVLLTNPGERPHRPDFGCGVRRLLFAPNDPTLATLTQVTVYQALTRWLGSVIEVGAVEVQALESTLAVTVRYVLKARMERRILNIEVTR</sequence>
<dbReference type="RefSeq" id="WP_013706764.1">
    <property type="nucleotide sequence ID" value="NC_015388.1"/>
</dbReference>
<organism evidence="2 3">
    <name type="scientific">Desulfobacca acetoxidans (strain ATCC 700848 / DSM 11109 / ASRB2)</name>
    <dbReference type="NCBI Taxonomy" id="880072"/>
    <lineage>
        <taxon>Bacteria</taxon>
        <taxon>Pseudomonadati</taxon>
        <taxon>Thermodesulfobacteriota</taxon>
        <taxon>Desulfobaccia</taxon>
        <taxon>Desulfobaccales</taxon>
        <taxon>Desulfobaccaceae</taxon>
        <taxon>Desulfobacca</taxon>
    </lineage>
</organism>
<dbReference type="AlphaFoldDB" id="F2NI29"/>
<reference evidence="3" key="2">
    <citation type="submission" date="2011-03" db="EMBL/GenBank/DDBJ databases">
        <title>The complete genome of Desulfobacca acetoxidans DSM 11109.</title>
        <authorList>
            <consortium name="US DOE Joint Genome Institute (JGI-PGF)"/>
            <person name="Lucas S."/>
            <person name="Copeland A."/>
            <person name="Lapidus A."/>
            <person name="Bruce D."/>
            <person name="Goodwin L."/>
            <person name="Pitluck S."/>
            <person name="Peters L."/>
            <person name="Kyrpides N."/>
            <person name="Mavromatis K."/>
            <person name="Ivanova N."/>
            <person name="Ovchinnikova G."/>
            <person name="Teshima H."/>
            <person name="Detter J.C."/>
            <person name="Han C."/>
            <person name="Land M."/>
            <person name="Hauser L."/>
            <person name="Markowitz V."/>
            <person name="Cheng J.-F."/>
            <person name="Hugenholtz P."/>
            <person name="Woyke T."/>
            <person name="Wu D."/>
            <person name="Spring S."/>
            <person name="Schueler E."/>
            <person name="Brambilla E."/>
            <person name="Klenk H.-P."/>
            <person name="Eisen J.A."/>
        </authorList>
    </citation>
    <scope>NUCLEOTIDE SEQUENCE [LARGE SCALE GENOMIC DNA]</scope>
    <source>
        <strain evidence="3">ATCC 700848 / DSM 11109 / ASRB2</strain>
    </source>
</reference>
<dbReference type="Proteomes" id="UP000000483">
    <property type="component" value="Chromosome"/>
</dbReference>
<dbReference type="KEGG" id="dao:Desac_1815"/>
<gene>
    <name evidence="2" type="ordered locus">Desac_1815</name>
</gene>
<evidence type="ECO:0000313" key="2">
    <source>
        <dbReference type="EMBL" id="AEB09655.1"/>
    </source>
</evidence>
<accession>F2NI29</accession>
<dbReference type="eggNOG" id="COG3628">
    <property type="taxonomic scope" value="Bacteria"/>
</dbReference>
<proteinExistence type="predicted"/>
<keyword evidence="3" id="KW-1185">Reference proteome</keyword>
<dbReference type="Pfam" id="PF04965">
    <property type="entry name" value="GPW_gp25"/>
    <property type="match status" value="1"/>
</dbReference>
<dbReference type="OrthoDB" id="9802846at2"/>
<dbReference type="InterPro" id="IPR007048">
    <property type="entry name" value="IraD/Gp25-like"/>
</dbReference>
<evidence type="ECO:0000313" key="3">
    <source>
        <dbReference type="Proteomes" id="UP000000483"/>
    </source>
</evidence>
<dbReference type="SUPFAM" id="SSF160719">
    <property type="entry name" value="gpW/gp25-like"/>
    <property type="match status" value="1"/>
</dbReference>
<dbReference type="Gene3D" id="3.10.450.40">
    <property type="match status" value="1"/>
</dbReference>
<evidence type="ECO:0000259" key="1">
    <source>
        <dbReference type="Pfam" id="PF04965"/>
    </source>
</evidence>
<dbReference type="EMBL" id="CP002629">
    <property type="protein sequence ID" value="AEB09655.1"/>
    <property type="molecule type" value="Genomic_DNA"/>
</dbReference>
<feature type="domain" description="IraD/Gp25-like" evidence="1">
    <location>
        <begin position="28"/>
        <end position="114"/>
    </location>
</feature>